<evidence type="ECO:0000256" key="4">
    <source>
        <dbReference type="SAM" id="MobiDB-lite"/>
    </source>
</evidence>
<dbReference type="EMBL" id="SDOX01000007">
    <property type="protein sequence ID" value="TFJ86916.1"/>
    <property type="molecule type" value="Genomic_DNA"/>
</dbReference>
<dbReference type="CDD" id="cd12254">
    <property type="entry name" value="RRM_hnRNPH_ESRPs_RBM12_like"/>
    <property type="match status" value="5"/>
</dbReference>
<dbReference type="PROSITE" id="PS50102">
    <property type="entry name" value="RRM"/>
    <property type="match status" value="4"/>
</dbReference>
<reference evidence="6 7" key="1">
    <citation type="submission" date="2019-01" db="EMBL/GenBank/DDBJ databases">
        <title>Nuclear Genome Assembly of the Microalgal Biofuel strain Nannochloropsis salina CCMP1776.</title>
        <authorList>
            <person name="Hovde B."/>
        </authorList>
    </citation>
    <scope>NUCLEOTIDE SEQUENCE [LARGE SCALE GENOMIC DNA]</scope>
    <source>
        <strain evidence="6 7">CCMP1776</strain>
    </source>
</reference>
<dbReference type="Proteomes" id="UP000355283">
    <property type="component" value="Unassembled WGS sequence"/>
</dbReference>
<dbReference type="PANTHER" id="PTHR13976">
    <property type="entry name" value="HETEROGENEOUS NUCLEAR RIBONUCLEOPROTEIN-RELATED"/>
    <property type="match status" value="1"/>
</dbReference>
<name>A0A4D9D6B4_9STRA</name>
<protein>
    <recommendedName>
        <fullName evidence="5">RRM domain-containing protein</fullName>
    </recommendedName>
</protein>
<keyword evidence="7" id="KW-1185">Reference proteome</keyword>
<sequence>MATNSASEDVQIETTKKRTREEEEQEEQQPQRENGDSTETANDTIPAAEPQGTDAGTEETGSKKAKVDTGVEDATEGETPEVFVAPGSLILRLSGLPWKCSVADVQNFLKHIGVSTRPDPAADIKILDDSSGEALVRVGSAEEEETALKLKVGRLGKRFVDIGSTTEEAFEATPATSEEAMNAPATVVPDAATATTATGEAGDGTTGEASSLTVPESSTPQGVVRMRGLPYSATEKDILAFFSGFGVADGGVHMHYDHMGRASGQAYVVFETVPEAQHALKLDKEKIGERWIDLFLSSKPEMLHAVPSMRGYGPPGGGGEGWEEGGGIRPGPKGVSIGGISHVIRVRGLPFDCTRMDLQHFFASVGPTANGIFFVHRMDGRSSGEAFVVLHSQEAVRQALMQDKQKMGSRWLDIFESHPGELFSRVGAAAVTLGAKDDVGYAGVLKMRGLPFQTTVPDVATWFGSYRVAPQGVFITMGADGRPTGEAYVIFETPEDAVAAREALNKQTMNNRWIDLYLASKGDVYTSTVHSPIVGQAHGGCPVYANTPMTCARLRGVPSTVTEEELFRFFVGLQVIGLYICRDSSGRATGEAYAEFGSLDDCQQAMSRNRDYMPGGGVGDRPIEVTAASKEEVLQLIELEKTGGVPPTAPVPGGGSGGGYGGGGGGSYSGGRPAGGYGGGGYSDSTYGSGGGGGYGQASYGGSSYGGSSGYGGYGGDYQQSSGSYYQGGYGSSGGGYGSSGGGYAGGYGRY</sequence>
<keyword evidence="2 3" id="KW-0694">RNA-binding</keyword>
<dbReference type="InterPro" id="IPR050666">
    <property type="entry name" value="ESRP"/>
</dbReference>
<dbReference type="GO" id="GO:0003723">
    <property type="term" value="F:RNA binding"/>
    <property type="evidence" value="ECO:0007669"/>
    <property type="project" value="UniProtKB-UniRule"/>
</dbReference>
<feature type="domain" description="RRM" evidence="5">
    <location>
        <begin position="550"/>
        <end position="630"/>
    </location>
</feature>
<dbReference type="SMART" id="SM00360">
    <property type="entry name" value="RRM"/>
    <property type="match status" value="5"/>
</dbReference>
<feature type="compositionally biased region" description="Polar residues" evidence="4">
    <location>
        <begin position="210"/>
        <end position="221"/>
    </location>
</feature>
<evidence type="ECO:0000259" key="5">
    <source>
        <dbReference type="PROSITE" id="PS50102"/>
    </source>
</evidence>
<dbReference type="InterPro" id="IPR012677">
    <property type="entry name" value="Nucleotide-bd_a/b_plait_sf"/>
</dbReference>
<feature type="compositionally biased region" description="Basic and acidic residues" evidence="4">
    <location>
        <begin position="60"/>
        <end position="69"/>
    </location>
</feature>
<dbReference type="Gene3D" id="3.30.70.330">
    <property type="match status" value="5"/>
</dbReference>
<dbReference type="InterPro" id="IPR035979">
    <property type="entry name" value="RBD_domain_sf"/>
</dbReference>
<evidence type="ECO:0000313" key="6">
    <source>
        <dbReference type="EMBL" id="TFJ86916.1"/>
    </source>
</evidence>
<feature type="domain" description="RRM" evidence="5">
    <location>
        <begin position="222"/>
        <end position="299"/>
    </location>
</feature>
<feature type="region of interest" description="Disordered" evidence="4">
    <location>
        <begin position="1"/>
        <end position="79"/>
    </location>
</feature>
<dbReference type="InterPro" id="IPR000504">
    <property type="entry name" value="RRM_dom"/>
</dbReference>
<dbReference type="Pfam" id="PF00076">
    <property type="entry name" value="RRM_1"/>
    <property type="match status" value="4"/>
</dbReference>
<dbReference type="SUPFAM" id="SSF54928">
    <property type="entry name" value="RNA-binding domain, RBD"/>
    <property type="match status" value="4"/>
</dbReference>
<feature type="region of interest" description="Disordered" evidence="4">
    <location>
        <begin position="196"/>
        <end position="221"/>
    </location>
</feature>
<feature type="compositionally biased region" description="Acidic residues" evidence="4">
    <location>
        <begin position="70"/>
        <end position="79"/>
    </location>
</feature>
<keyword evidence="1" id="KW-0677">Repeat</keyword>
<organism evidence="6 7">
    <name type="scientific">Nannochloropsis salina CCMP1776</name>
    <dbReference type="NCBI Taxonomy" id="1027361"/>
    <lineage>
        <taxon>Eukaryota</taxon>
        <taxon>Sar</taxon>
        <taxon>Stramenopiles</taxon>
        <taxon>Ochrophyta</taxon>
        <taxon>Eustigmatophyceae</taxon>
        <taxon>Eustigmatales</taxon>
        <taxon>Monodopsidaceae</taxon>
        <taxon>Microchloropsis</taxon>
        <taxon>Microchloropsis salina</taxon>
    </lineage>
</organism>
<evidence type="ECO:0000256" key="3">
    <source>
        <dbReference type="PROSITE-ProRule" id="PRU00176"/>
    </source>
</evidence>
<comment type="caution">
    <text evidence="6">The sequence shown here is derived from an EMBL/GenBank/DDBJ whole genome shotgun (WGS) entry which is preliminary data.</text>
</comment>
<dbReference type="AlphaFoldDB" id="A0A4D9D6B4"/>
<evidence type="ECO:0000313" key="7">
    <source>
        <dbReference type="Proteomes" id="UP000355283"/>
    </source>
</evidence>
<accession>A0A4D9D6B4</accession>
<feature type="domain" description="RRM" evidence="5">
    <location>
        <begin position="342"/>
        <end position="419"/>
    </location>
</feature>
<dbReference type="OrthoDB" id="431068at2759"/>
<evidence type="ECO:0000256" key="1">
    <source>
        <dbReference type="ARBA" id="ARBA00022737"/>
    </source>
</evidence>
<proteinExistence type="predicted"/>
<evidence type="ECO:0000256" key="2">
    <source>
        <dbReference type="ARBA" id="ARBA00022884"/>
    </source>
</evidence>
<feature type="domain" description="RRM" evidence="5">
    <location>
        <begin position="443"/>
        <end position="521"/>
    </location>
</feature>
<gene>
    <name evidence="6" type="ORF">NSK_002004</name>
</gene>